<feature type="non-terminal residue" evidence="1">
    <location>
        <position position="71"/>
    </location>
</feature>
<dbReference type="EMBL" id="BKCJ011817175">
    <property type="protein sequence ID" value="GFD55373.1"/>
    <property type="molecule type" value="Genomic_DNA"/>
</dbReference>
<comment type="caution">
    <text evidence="1">The sequence shown here is derived from an EMBL/GenBank/DDBJ whole genome shotgun (WGS) entry which is preliminary data.</text>
</comment>
<organism evidence="1">
    <name type="scientific">Tanacetum cinerariifolium</name>
    <name type="common">Dalmatian daisy</name>
    <name type="synonym">Chrysanthemum cinerariifolium</name>
    <dbReference type="NCBI Taxonomy" id="118510"/>
    <lineage>
        <taxon>Eukaryota</taxon>
        <taxon>Viridiplantae</taxon>
        <taxon>Streptophyta</taxon>
        <taxon>Embryophyta</taxon>
        <taxon>Tracheophyta</taxon>
        <taxon>Spermatophyta</taxon>
        <taxon>Magnoliopsida</taxon>
        <taxon>eudicotyledons</taxon>
        <taxon>Gunneridae</taxon>
        <taxon>Pentapetalae</taxon>
        <taxon>asterids</taxon>
        <taxon>campanulids</taxon>
        <taxon>Asterales</taxon>
        <taxon>Asteraceae</taxon>
        <taxon>Asteroideae</taxon>
        <taxon>Anthemideae</taxon>
        <taxon>Anthemidinae</taxon>
        <taxon>Tanacetum</taxon>
    </lineage>
</organism>
<accession>A0A699X8A2</accession>
<dbReference type="Gene3D" id="2.20.25.10">
    <property type="match status" value="1"/>
</dbReference>
<reference evidence="1" key="1">
    <citation type="journal article" date="2019" name="Sci. Rep.">
        <title>Draft genome of Tanacetum cinerariifolium, the natural source of mosquito coil.</title>
        <authorList>
            <person name="Yamashiro T."/>
            <person name="Shiraishi A."/>
            <person name="Satake H."/>
            <person name="Nakayama K."/>
        </authorList>
    </citation>
    <scope>NUCLEOTIDE SEQUENCE</scope>
</reference>
<gene>
    <name evidence="1" type="ORF">Tci_927342</name>
</gene>
<name>A0A699X8A2_TANCI</name>
<sequence>MSWIDPVKCPTCKGTTKGIGSADPTVQEKRDGGGRVELYKCVNEACEHIRRFVRYGNPRTLLKTREGRCGE</sequence>
<protein>
    <submittedName>
        <fullName evidence="1">Peptide-N(4)-(N-acetyl-beta-glucosaminyl) asparagine amidase</fullName>
    </submittedName>
</protein>
<proteinExistence type="predicted"/>
<evidence type="ECO:0000313" key="1">
    <source>
        <dbReference type="EMBL" id="GFD55373.1"/>
    </source>
</evidence>
<dbReference type="AlphaFoldDB" id="A0A699X8A2"/>